<dbReference type="Gene3D" id="3.10.20.370">
    <property type="match status" value="1"/>
</dbReference>
<reference evidence="8" key="1">
    <citation type="submission" date="2023-04" db="EMBL/GenBank/DDBJ databases">
        <title>Phytophthora lilii NBRC 32176.</title>
        <authorList>
            <person name="Ichikawa N."/>
            <person name="Sato H."/>
            <person name="Tonouchi N."/>
        </authorList>
    </citation>
    <scope>NUCLEOTIDE SEQUENCE</scope>
    <source>
        <strain evidence="8">NBRC 32176</strain>
    </source>
</reference>
<organism evidence="8 9">
    <name type="scientific">Phytophthora lilii</name>
    <dbReference type="NCBI Taxonomy" id="2077276"/>
    <lineage>
        <taxon>Eukaryota</taxon>
        <taxon>Sar</taxon>
        <taxon>Stramenopiles</taxon>
        <taxon>Oomycota</taxon>
        <taxon>Peronosporomycetes</taxon>
        <taxon>Peronosporales</taxon>
        <taxon>Peronosporaceae</taxon>
        <taxon>Phytophthora</taxon>
    </lineage>
</organism>
<dbReference type="Proteomes" id="UP001165083">
    <property type="component" value="Unassembled WGS sequence"/>
</dbReference>
<dbReference type="CDD" id="cd01647">
    <property type="entry name" value="RT_LTR"/>
    <property type="match status" value="1"/>
</dbReference>
<dbReference type="Pfam" id="PF17919">
    <property type="entry name" value="RT_RNaseH_2"/>
    <property type="match status" value="1"/>
</dbReference>
<keyword evidence="1" id="KW-0808">Transferase</keyword>
<evidence type="ECO:0000256" key="1">
    <source>
        <dbReference type="ARBA" id="ARBA00022679"/>
    </source>
</evidence>
<dbReference type="InterPro" id="IPR021109">
    <property type="entry name" value="Peptidase_aspartic_dom_sf"/>
</dbReference>
<evidence type="ECO:0000259" key="7">
    <source>
        <dbReference type="SMART" id="SM00343"/>
    </source>
</evidence>
<dbReference type="Gene3D" id="3.10.10.10">
    <property type="entry name" value="HIV Type 1 Reverse Transcriptase, subunit A, domain 1"/>
    <property type="match status" value="1"/>
</dbReference>
<dbReference type="InterPro" id="IPR001878">
    <property type="entry name" value="Znf_CCHC"/>
</dbReference>
<feature type="compositionally biased region" description="Low complexity" evidence="6">
    <location>
        <begin position="1"/>
        <end position="21"/>
    </location>
</feature>
<feature type="region of interest" description="Disordered" evidence="6">
    <location>
        <begin position="1"/>
        <end position="39"/>
    </location>
</feature>
<dbReference type="PANTHER" id="PTHR37984">
    <property type="entry name" value="PROTEIN CBG26694"/>
    <property type="match status" value="1"/>
</dbReference>
<name>A0A9W6U0P6_9STRA</name>
<keyword evidence="4" id="KW-0255">Endonuclease</keyword>
<dbReference type="GO" id="GO:0003676">
    <property type="term" value="F:nucleic acid binding"/>
    <property type="evidence" value="ECO:0007669"/>
    <property type="project" value="InterPro"/>
</dbReference>
<feature type="domain" description="CCHC-type" evidence="7">
    <location>
        <begin position="140"/>
        <end position="156"/>
    </location>
</feature>
<evidence type="ECO:0000313" key="8">
    <source>
        <dbReference type="EMBL" id="GMF22915.1"/>
    </source>
</evidence>
<keyword evidence="4" id="KW-0378">Hydrolase</keyword>
<keyword evidence="2" id="KW-0548">Nucleotidyltransferase</keyword>
<protein>
    <submittedName>
        <fullName evidence="8">Unnamed protein product</fullName>
    </submittedName>
</protein>
<keyword evidence="5" id="KW-0511">Multifunctional enzyme</keyword>
<dbReference type="OrthoDB" id="163970at2759"/>
<evidence type="ECO:0000256" key="5">
    <source>
        <dbReference type="ARBA" id="ARBA00023268"/>
    </source>
</evidence>
<evidence type="ECO:0000313" key="9">
    <source>
        <dbReference type="Proteomes" id="UP001165083"/>
    </source>
</evidence>
<sequence>MAATLQQQQQQQVSPPQQQQVDAVPAPDTREYRAEGITMPKLGQRLEDMSDIDKVMHFQKGLLVEIRQEVKLRQFRNRTDAILLALMYDRTHSVNTRRQGKDSSRAPALLPPRESVEEPTPMEIGSSQFVARAECMRNHLCFYCKEPGHRLSSCRKRQIRNASRGSTTRVRGQPSFSAHQSTFRRVVEDDGDDDSSDEVEVMQSMQLNMVAARVTSSASGSRGRLDGVMNRRPVKILVNSGAEQKIVRPGLACHFVDAAKVTAERFDGTTTPSRVAQRCLETLTFGGRDFKNVSLIEWEVSAHQDVIIGHPWLVQFNPSINWQTGEVQFRKQRTVCEYRSLNTGVKVPEPAIGAIKVKLEFLQYPLPATLRQQLDAHVKAGRCKSMGALKHVTVKTSPKVKKVPPQLQEMLDEYADVFPDELPPELPPHRSIKHEVVLKPGAKPSNRAPFRLSKVEQAALELFVADLLKNNWIQVSDSPWVSNIFAVPKKDPTTGKLPLRLEWLRSADPHMPIRWVIDCRLVNAASDVAKIPLPHIEELFDQMEGAVVFSILDLASGYHQMRMSPTSKQYTAFHSNHEIYEWNVANGPFCVLWRTTLSICVKFAKCFVPTNCTPAPTSVTLFRVQLTSWVTPFLVRGSMSTPQNSCHRGMAGTYSIVKKNVDWVWDEPQRCAFNSIKLALQQAPVLRLPDFDRPFIVTTDASHDCVGGVLSQMHDGHDLPVAFYSKKLGVHELNWPVHEKNFSLSSKRSQGGALLAWNPFRRCHKQLGVQMVFAAPSGLGPTCSVARRLGIIRLQAASPPRFSECGRRRTFPAAGGLSSARGGDDDAVTAISVCAPRFTCSTCSTVRKSSARRMTTTDQNISSRDQAVMLSTKHPASPVRAVGALQTQIQLNATAVDTTTTVSSIELDRATKKTYQKAYAGDPVYKKLWRTNSGSHLPQK</sequence>
<dbReference type="GO" id="GO:0004519">
    <property type="term" value="F:endonuclease activity"/>
    <property type="evidence" value="ECO:0007669"/>
    <property type="project" value="UniProtKB-KW"/>
</dbReference>
<proteinExistence type="predicted"/>
<dbReference type="InterPro" id="IPR050951">
    <property type="entry name" value="Retrovirus_Pol_polyprotein"/>
</dbReference>
<feature type="region of interest" description="Disordered" evidence="6">
    <location>
        <begin position="93"/>
        <end position="122"/>
    </location>
</feature>
<dbReference type="SMART" id="SM00343">
    <property type="entry name" value="ZnF_C2HC"/>
    <property type="match status" value="1"/>
</dbReference>
<dbReference type="SUPFAM" id="SSF56672">
    <property type="entry name" value="DNA/RNA polymerases"/>
    <property type="match status" value="1"/>
</dbReference>
<dbReference type="GO" id="GO:0016779">
    <property type="term" value="F:nucleotidyltransferase activity"/>
    <property type="evidence" value="ECO:0007669"/>
    <property type="project" value="UniProtKB-KW"/>
</dbReference>
<evidence type="ECO:0000256" key="3">
    <source>
        <dbReference type="ARBA" id="ARBA00022722"/>
    </source>
</evidence>
<dbReference type="EMBL" id="BSXW01000455">
    <property type="protein sequence ID" value="GMF22915.1"/>
    <property type="molecule type" value="Genomic_DNA"/>
</dbReference>
<gene>
    <name evidence="8" type="ORF">Plil01_000919600</name>
</gene>
<keyword evidence="3" id="KW-0540">Nuclease</keyword>
<evidence type="ECO:0000256" key="2">
    <source>
        <dbReference type="ARBA" id="ARBA00022695"/>
    </source>
</evidence>
<evidence type="ECO:0000256" key="6">
    <source>
        <dbReference type="SAM" id="MobiDB-lite"/>
    </source>
</evidence>
<dbReference type="Gene3D" id="2.40.70.10">
    <property type="entry name" value="Acid Proteases"/>
    <property type="match status" value="1"/>
</dbReference>
<comment type="caution">
    <text evidence="8">The sequence shown here is derived from an EMBL/GenBank/DDBJ whole genome shotgun (WGS) entry which is preliminary data.</text>
</comment>
<dbReference type="InterPro" id="IPR043502">
    <property type="entry name" value="DNA/RNA_pol_sf"/>
</dbReference>
<dbReference type="GO" id="GO:0008270">
    <property type="term" value="F:zinc ion binding"/>
    <property type="evidence" value="ECO:0007669"/>
    <property type="project" value="InterPro"/>
</dbReference>
<keyword evidence="9" id="KW-1185">Reference proteome</keyword>
<dbReference type="InterPro" id="IPR043128">
    <property type="entry name" value="Rev_trsase/Diguanyl_cyclase"/>
</dbReference>
<dbReference type="InterPro" id="IPR041577">
    <property type="entry name" value="RT_RNaseH_2"/>
</dbReference>
<dbReference type="PANTHER" id="PTHR37984:SF5">
    <property type="entry name" value="PROTEIN NYNRIN-LIKE"/>
    <property type="match status" value="1"/>
</dbReference>
<dbReference type="AlphaFoldDB" id="A0A9W6U0P6"/>
<accession>A0A9W6U0P6</accession>
<dbReference type="Gene3D" id="3.30.70.270">
    <property type="match status" value="1"/>
</dbReference>
<evidence type="ECO:0000256" key="4">
    <source>
        <dbReference type="ARBA" id="ARBA00022759"/>
    </source>
</evidence>